<protein>
    <recommendedName>
        <fullName evidence="4">BZIP domain-containing protein</fullName>
    </recommendedName>
</protein>
<feature type="region of interest" description="Disordered" evidence="1">
    <location>
        <begin position="407"/>
        <end position="428"/>
    </location>
</feature>
<dbReference type="Proteomes" id="UP001610432">
    <property type="component" value="Unassembled WGS sequence"/>
</dbReference>
<evidence type="ECO:0000313" key="3">
    <source>
        <dbReference type="Proteomes" id="UP001610432"/>
    </source>
</evidence>
<feature type="compositionally biased region" description="Polar residues" evidence="1">
    <location>
        <begin position="317"/>
        <end position="330"/>
    </location>
</feature>
<feature type="region of interest" description="Disordered" evidence="1">
    <location>
        <begin position="1"/>
        <end position="32"/>
    </location>
</feature>
<evidence type="ECO:0000313" key="2">
    <source>
        <dbReference type="EMBL" id="KAL2860893.1"/>
    </source>
</evidence>
<keyword evidence="3" id="KW-1185">Reference proteome</keyword>
<comment type="caution">
    <text evidence="2">The sequence shown here is derived from an EMBL/GenBank/DDBJ whole genome shotgun (WGS) entry which is preliminary data.</text>
</comment>
<feature type="region of interest" description="Disordered" evidence="1">
    <location>
        <begin position="162"/>
        <end position="189"/>
    </location>
</feature>
<feature type="compositionally biased region" description="Polar residues" evidence="1">
    <location>
        <begin position="165"/>
        <end position="189"/>
    </location>
</feature>
<organism evidence="2 3">
    <name type="scientific">Aspergillus lucknowensis</name>
    <dbReference type="NCBI Taxonomy" id="176173"/>
    <lineage>
        <taxon>Eukaryota</taxon>
        <taxon>Fungi</taxon>
        <taxon>Dikarya</taxon>
        <taxon>Ascomycota</taxon>
        <taxon>Pezizomycotina</taxon>
        <taxon>Eurotiomycetes</taxon>
        <taxon>Eurotiomycetidae</taxon>
        <taxon>Eurotiales</taxon>
        <taxon>Aspergillaceae</taxon>
        <taxon>Aspergillus</taxon>
        <taxon>Aspergillus subgen. Nidulantes</taxon>
    </lineage>
</organism>
<gene>
    <name evidence="2" type="ORF">BJX67DRAFT_367747</name>
</gene>
<dbReference type="RefSeq" id="XP_070880787.1">
    <property type="nucleotide sequence ID" value="XM_071030554.1"/>
</dbReference>
<proteinExistence type="predicted"/>
<dbReference type="GeneID" id="98145626"/>
<evidence type="ECO:0008006" key="4">
    <source>
        <dbReference type="Google" id="ProtNLM"/>
    </source>
</evidence>
<feature type="compositionally biased region" description="Acidic residues" evidence="1">
    <location>
        <begin position="414"/>
        <end position="428"/>
    </location>
</feature>
<dbReference type="EMBL" id="JBFXLQ010000081">
    <property type="protein sequence ID" value="KAL2860893.1"/>
    <property type="molecule type" value="Genomic_DNA"/>
</dbReference>
<feature type="compositionally biased region" description="Low complexity" evidence="1">
    <location>
        <begin position="293"/>
        <end position="303"/>
    </location>
</feature>
<accession>A0ABR4LBM6</accession>
<sequence>MSPSPSFDVSANHRTKEENQERAFIAASRRKDRSLDARIESANRASALHKNRTGRALHITRQIVESEAMYEEVDSNYQAKLQRMMQAQTMQLEQDFERKLFVAMRNHPQALHQRRANSFATQGPLHGGRKMSLDLSQLRGSLPDSMASPVGKSNFSPKYSFIPQGPQSQSQAPTQMGSYVASGTPTWTRPDQQHLMQPWDGVYGNSMSPSMVGGLPMPTLPFRDRLASAPTIPVHGQAGPISATPSMTSRGTGQNQHLRVRSEPGSITVPTATPSSASPSSYSSLQRTAPYASSPSVGPSSSSELLPTPDPCASPHTPVSQVSEPTTNPSGLDLVSVGPGPEKWSTDLLHELDLNLEFEIFPHEPADQDYLDFSQFASTLDNGHIAHSQTPAHMQMQRQIPVQFDPSSVGAETSMDDLPDMDEYTASL</sequence>
<reference evidence="2 3" key="1">
    <citation type="submission" date="2024-07" db="EMBL/GenBank/DDBJ databases">
        <title>Section-level genome sequencing and comparative genomics of Aspergillus sections Usti and Cavernicolus.</title>
        <authorList>
            <consortium name="Lawrence Berkeley National Laboratory"/>
            <person name="Nybo J.L."/>
            <person name="Vesth T.C."/>
            <person name="Theobald S."/>
            <person name="Frisvad J.C."/>
            <person name="Larsen T.O."/>
            <person name="Kjaerboelling I."/>
            <person name="Rothschild-Mancinelli K."/>
            <person name="Lyhne E.K."/>
            <person name="Kogle M.E."/>
            <person name="Barry K."/>
            <person name="Clum A."/>
            <person name="Na H."/>
            <person name="Ledsgaard L."/>
            <person name="Lin J."/>
            <person name="Lipzen A."/>
            <person name="Kuo A."/>
            <person name="Riley R."/>
            <person name="Mondo S."/>
            <person name="Labutti K."/>
            <person name="Haridas S."/>
            <person name="Pangalinan J."/>
            <person name="Salamov A.A."/>
            <person name="Simmons B.A."/>
            <person name="Magnuson J.K."/>
            <person name="Chen J."/>
            <person name="Drula E."/>
            <person name="Henrissat B."/>
            <person name="Wiebenga A."/>
            <person name="Lubbers R.J."/>
            <person name="Gomes A.C."/>
            <person name="Macurrencykelacurrency M.R."/>
            <person name="Stajich J."/>
            <person name="Grigoriev I.V."/>
            <person name="Mortensen U.H."/>
            <person name="De Vries R.P."/>
            <person name="Baker S.E."/>
            <person name="Andersen M.R."/>
        </authorList>
    </citation>
    <scope>NUCLEOTIDE SEQUENCE [LARGE SCALE GENOMIC DNA]</scope>
    <source>
        <strain evidence="2 3">CBS 449.75</strain>
    </source>
</reference>
<feature type="region of interest" description="Disordered" evidence="1">
    <location>
        <begin position="231"/>
        <end position="339"/>
    </location>
</feature>
<feature type="compositionally biased region" description="Polar residues" evidence="1">
    <location>
        <begin position="243"/>
        <end position="257"/>
    </location>
</feature>
<evidence type="ECO:0000256" key="1">
    <source>
        <dbReference type="SAM" id="MobiDB-lite"/>
    </source>
</evidence>
<name>A0ABR4LBM6_9EURO</name>
<feature type="compositionally biased region" description="Low complexity" evidence="1">
    <location>
        <begin position="266"/>
        <end position="284"/>
    </location>
</feature>